<organism evidence="1 2">
    <name type="scientific">Verruconis gallopava</name>
    <dbReference type="NCBI Taxonomy" id="253628"/>
    <lineage>
        <taxon>Eukaryota</taxon>
        <taxon>Fungi</taxon>
        <taxon>Dikarya</taxon>
        <taxon>Ascomycota</taxon>
        <taxon>Pezizomycotina</taxon>
        <taxon>Dothideomycetes</taxon>
        <taxon>Pleosporomycetidae</taxon>
        <taxon>Venturiales</taxon>
        <taxon>Sympoventuriaceae</taxon>
        <taxon>Verruconis</taxon>
    </lineage>
</organism>
<dbReference type="GeneID" id="27317511"/>
<dbReference type="HOGENOM" id="CLU_031560_2_0_1"/>
<name>A0A0D1ZW23_9PEZI</name>
<reference evidence="1 2" key="1">
    <citation type="submission" date="2015-01" db="EMBL/GenBank/DDBJ databases">
        <title>The Genome Sequence of Ochroconis gallopava CBS43764.</title>
        <authorList>
            <consortium name="The Broad Institute Genomics Platform"/>
            <person name="Cuomo C."/>
            <person name="de Hoog S."/>
            <person name="Gorbushina A."/>
            <person name="Stielow B."/>
            <person name="Teixiera M."/>
            <person name="Abouelleil A."/>
            <person name="Chapman S.B."/>
            <person name="Priest M."/>
            <person name="Young S.K."/>
            <person name="Wortman J."/>
            <person name="Nusbaum C."/>
            <person name="Birren B."/>
        </authorList>
    </citation>
    <scope>NUCLEOTIDE SEQUENCE [LARGE SCALE GENOMIC DNA]</scope>
    <source>
        <strain evidence="1 2">CBS 43764</strain>
    </source>
</reference>
<dbReference type="OrthoDB" id="3856898at2759"/>
<dbReference type="Proteomes" id="UP000053259">
    <property type="component" value="Unassembled WGS sequence"/>
</dbReference>
<protein>
    <submittedName>
        <fullName evidence="1">Uncharacterized protein</fullName>
    </submittedName>
</protein>
<accession>A0A0D1ZW23</accession>
<keyword evidence="2" id="KW-1185">Reference proteome</keyword>
<dbReference type="InParanoid" id="A0A0D1ZW23"/>
<dbReference type="RefSeq" id="XP_016208552.1">
    <property type="nucleotide sequence ID" value="XM_016363611.1"/>
</dbReference>
<dbReference type="AlphaFoldDB" id="A0A0D1ZW23"/>
<evidence type="ECO:0000313" key="2">
    <source>
        <dbReference type="Proteomes" id="UP000053259"/>
    </source>
</evidence>
<dbReference type="VEuPathDB" id="FungiDB:PV09_09538"/>
<evidence type="ECO:0000313" key="1">
    <source>
        <dbReference type="EMBL" id="KIV98682.1"/>
    </source>
</evidence>
<proteinExistence type="predicted"/>
<gene>
    <name evidence="1" type="ORF">PV09_09538</name>
</gene>
<sequence>MAAISLVGKVMRTPDITVVYQKISTIYIEMMVNANGIAKEIYNIKEELKNLAVKVQKGITAGETATVPATEAAEVGKTVTAIARDIKNRGTQHQIGGLMSYAAAAAHGALIANTHMQREIIINIRNAQTIQHLRAMNPRIMKAYIDTAIAQSENKHIAKITTISANQLKSGDLSIRTATNSEMQTLREFMDDWVPRLGSGKLVHTHTYRVIIYSIHTSMMNTKRFKEVKAEILQANRAFLPIADIKYIGWLTRRPPNKSMSSIVIKFT</sequence>
<dbReference type="EMBL" id="KN847605">
    <property type="protein sequence ID" value="KIV98682.1"/>
    <property type="molecule type" value="Genomic_DNA"/>
</dbReference>